<dbReference type="AlphaFoldDB" id="A0A2S7IU68"/>
<proteinExistence type="predicted"/>
<evidence type="ECO:0000313" key="2">
    <source>
        <dbReference type="EMBL" id="PQA71555.1"/>
    </source>
</evidence>
<gene>
    <name evidence="2" type="ORF">C3731_21385</name>
</gene>
<dbReference type="EMBL" id="PTRC01000085">
    <property type="protein sequence ID" value="PQA71555.1"/>
    <property type="molecule type" value="Genomic_DNA"/>
</dbReference>
<feature type="region of interest" description="Disordered" evidence="1">
    <location>
        <begin position="1"/>
        <end position="28"/>
    </location>
</feature>
<protein>
    <submittedName>
        <fullName evidence="2">3-isopropylmalate dehydrogenase</fullName>
    </submittedName>
</protein>
<name>A0A2S7IU68_9HYPH</name>
<organism evidence="2 3">
    <name type="scientific">Brucella oryzae</name>
    <dbReference type="NCBI Taxonomy" id="335286"/>
    <lineage>
        <taxon>Bacteria</taxon>
        <taxon>Pseudomonadati</taxon>
        <taxon>Pseudomonadota</taxon>
        <taxon>Alphaproteobacteria</taxon>
        <taxon>Hyphomicrobiales</taxon>
        <taxon>Brucellaceae</taxon>
        <taxon>Brucella/Ochrobactrum group</taxon>
        <taxon>Brucella</taxon>
    </lineage>
</organism>
<evidence type="ECO:0000256" key="1">
    <source>
        <dbReference type="SAM" id="MobiDB-lite"/>
    </source>
</evidence>
<sequence>MEKSGWTPFPNSEEAVKQARTVPQTPQTEAPAYRLAFMDDEFMTRRDLRPIRLQLEL</sequence>
<comment type="caution">
    <text evidence="2">The sequence shown here is derived from an EMBL/GenBank/DDBJ whole genome shotgun (WGS) entry which is preliminary data.</text>
</comment>
<keyword evidence="3" id="KW-1185">Reference proteome</keyword>
<accession>A0A2S7IU68</accession>
<reference evidence="2 3" key="1">
    <citation type="submission" date="2018-02" db="EMBL/GenBank/DDBJ databases">
        <title>Draft genome sequence of Ochrobactrum oryzae found in Brazil.</title>
        <authorList>
            <person name="Cerdeira L."/>
            <person name="Andrade F."/>
            <person name="Zacariotto T."/>
            <person name="Barbosa B."/>
            <person name="Santos S."/>
            <person name="Cassetari V."/>
            <person name="Lincopan N."/>
        </authorList>
    </citation>
    <scope>NUCLEOTIDE SEQUENCE [LARGE SCALE GENOMIC DNA]</scope>
    <source>
        <strain evidence="2 3">OA447</strain>
    </source>
</reference>
<feature type="non-terminal residue" evidence="2">
    <location>
        <position position="57"/>
    </location>
</feature>
<evidence type="ECO:0000313" key="3">
    <source>
        <dbReference type="Proteomes" id="UP000238493"/>
    </source>
</evidence>
<dbReference type="Proteomes" id="UP000238493">
    <property type="component" value="Unassembled WGS sequence"/>
</dbReference>